<protein>
    <submittedName>
        <fullName evidence="1">Uncharacterized protein</fullName>
    </submittedName>
</protein>
<accession>X1MJZ6</accession>
<dbReference type="EMBL" id="BARV01004746">
    <property type="protein sequence ID" value="GAI06709.1"/>
    <property type="molecule type" value="Genomic_DNA"/>
</dbReference>
<reference evidence="1" key="1">
    <citation type="journal article" date="2014" name="Front. Microbiol.">
        <title>High frequency of phylogenetically diverse reductive dehalogenase-homologous genes in deep subseafloor sedimentary metagenomes.</title>
        <authorList>
            <person name="Kawai M."/>
            <person name="Futagami T."/>
            <person name="Toyoda A."/>
            <person name="Takaki Y."/>
            <person name="Nishi S."/>
            <person name="Hori S."/>
            <person name="Arai W."/>
            <person name="Tsubouchi T."/>
            <person name="Morono Y."/>
            <person name="Uchiyama I."/>
            <person name="Ito T."/>
            <person name="Fujiyama A."/>
            <person name="Inagaki F."/>
            <person name="Takami H."/>
        </authorList>
    </citation>
    <scope>NUCLEOTIDE SEQUENCE</scope>
    <source>
        <strain evidence="1">Expedition CK06-06</strain>
    </source>
</reference>
<proteinExistence type="predicted"/>
<gene>
    <name evidence="1" type="ORF">S06H3_10301</name>
</gene>
<comment type="caution">
    <text evidence="1">The sequence shown here is derived from an EMBL/GenBank/DDBJ whole genome shotgun (WGS) entry which is preliminary data.</text>
</comment>
<dbReference type="AlphaFoldDB" id="X1MJZ6"/>
<feature type="non-terminal residue" evidence="1">
    <location>
        <position position="1"/>
    </location>
</feature>
<name>X1MJZ6_9ZZZZ</name>
<evidence type="ECO:0000313" key="1">
    <source>
        <dbReference type="EMBL" id="GAI06709.1"/>
    </source>
</evidence>
<organism evidence="1">
    <name type="scientific">marine sediment metagenome</name>
    <dbReference type="NCBI Taxonomy" id="412755"/>
    <lineage>
        <taxon>unclassified sequences</taxon>
        <taxon>metagenomes</taxon>
        <taxon>ecological metagenomes</taxon>
    </lineage>
</organism>
<sequence length="29" mass="3260">GVIIVYMVTIQCADTLKKPIYIQVHSVNI</sequence>